<dbReference type="STRING" id="933852.A0A0C2XXG2"/>
<dbReference type="PROSITE" id="PS51112">
    <property type="entry name" value="AMMECR1"/>
    <property type="match status" value="1"/>
</dbReference>
<accession>A0A0C2XXG2</accession>
<evidence type="ECO:0000256" key="1">
    <source>
        <dbReference type="SAM" id="MobiDB-lite"/>
    </source>
</evidence>
<dbReference type="InterPro" id="IPR002733">
    <property type="entry name" value="AMMECR1_domain"/>
</dbReference>
<dbReference type="PANTHER" id="PTHR13016:SF0">
    <property type="entry name" value="AMME SYNDROME CANDIDATE GENE 1 PROTEIN"/>
    <property type="match status" value="1"/>
</dbReference>
<dbReference type="NCBIfam" id="TIGR00296">
    <property type="entry name" value="TIGR00296 family protein"/>
    <property type="match status" value="1"/>
</dbReference>
<reference evidence="4" key="2">
    <citation type="submission" date="2015-01" db="EMBL/GenBank/DDBJ databases">
        <title>Evolutionary Origins and Diversification of the Mycorrhizal Mutualists.</title>
        <authorList>
            <consortium name="DOE Joint Genome Institute"/>
            <consortium name="Mycorrhizal Genomics Consortium"/>
            <person name="Kohler A."/>
            <person name="Kuo A."/>
            <person name="Nagy L.G."/>
            <person name="Floudas D."/>
            <person name="Copeland A."/>
            <person name="Barry K.W."/>
            <person name="Cichocki N."/>
            <person name="Veneault-Fourrey C."/>
            <person name="LaButti K."/>
            <person name="Lindquist E.A."/>
            <person name="Lipzen A."/>
            <person name="Lundell T."/>
            <person name="Morin E."/>
            <person name="Murat C."/>
            <person name="Riley R."/>
            <person name="Ohm R."/>
            <person name="Sun H."/>
            <person name="Tunlid A."/>
            <person name="Henrissat B."/>
            <person name="Grigoriev I.V."/>
            <person name="Hibbett D.S."/>
            <person name="Martin F."/>
        </authorList>
    </citation>
    <scope>NUCLEOTIDE SEQUENCE [LARGE SCALE GENOMIC DNA]</scope>
    <source>
        <strain evidence="4">MAFF 305830</strain>
    </source>
</reference>
<dbReference type="InterPro" id="IPR027485">
    <property type="entry name" value="AMMECR1_N"/>
</dbReference>
<dbReference type="AlphaFoldDB" id="A0A0C2XXG2"/>
<evidence type="ECO:0000313" key="4">
    <source>
        <dbReference type="Proteomes" id="UP000054097"/>
    </source>
</evidence>
<dbReference type="PANTHER" id="PTHR13016">
    <property type="entry name" value="AMMECR1 HOMOLOG"/>
    <property type="match status" value="1"/>
</dbReference>
<organism evidence="3 4">
    <name type="scientific">Serendipita vermifera MAFF 305830</name>
    <dbReference type="NCBI Taxonomy" id="933852"/>
    <lineage>
        <taxon>Eukaryota</taxon>
        <taxon>Fungi</taxon>
        <taxon>Dikarya</taxon>
        <taxon>Basidiomycota</taxon>
        <taxon>Agaricomycotina</taxon>
        <taxon>Agaricomycetes</taxon>
        <taxon>Sebacinales</taxon>
        <taxon>Serendipitaceae</taxon>
        <taxon>Serendipita</taxon>
    </lineage>
</organism>
<gene>
    <name evidence="3" type="ORF">M408DRAFT_156490</name>
</gene>
<evidence type="ECO:0000313" key="3">
    <source>
        <dbReference type="EMBL" id="KIM33542.1"/>
    </source>
</evidence>
<protein>
    <recommendedName>
        <fullName evidence="2">AMMECR1 domain-containing protein</fullName>
    </recommendedName>
</protein>
<evidence type="ECO:0000259" key="2">
    <source>
        <dbReference type="PROSITE" id="PS51112"/>
    </source>
</evidence>
<feature type="domain" description="AMMECR1" evidence="2">
    <location>
        <begin position="2"/>
        <end position="224"/>
    </location>
</feature>
<dbReference type="Gene3D" id="3.30.700.20">
    <property type="entry name" value="Hypothetical protein ph0010, domain 1"/>
    <property type="match status" value="1"/>
</dbReference>
<dbReference type="EMBL" id="KN824278">
    <property type="protein sequence ID" value="KIM33542.1"/>
    <property type="molecule type" value="Genomic_DNA"/>
</dbReference>
<dbReference type="SUPFAM" id="SSF143447">
    <property type="entry name" value="AMMECR1-like"/>
    <property type="match status" value="1"/>
</dbReference>
<keyword evidence="4" id="KW-1185">Reference proteome</keyword>
<dbReference type="InterPro" id="IPR023473">
    <property type="entry name" value="AMMECR1"/>
</dbReference>
<dbReference type="OrthoDB" id="24630at2759"/>
<dbReference type="Proteomes" id="UP000054097">
    <property type="component" value="Unassembled WGS sequence"/>
</dbReference>
<feature type="compositionally biased region" description="Polar residues" evidence="1">
    <location>
        <begin position="140"/>
        <end position="157"/>
    </location>
</feature>
<dbReference type="Pfam" id="PF01871">
    <property type="entry name" value="AMMECR1"/>
    <property type="match status" value="1"/>
</dbReference>
<dbReference type="InterPro" id="IPR036071">
    <property type="entry name" value="AMMECR1_dom_sf"/>
</dbReference>
<feature type="region of interest" description="Disordered" evidence="1">
    <location>
        <begin position="140"/>
        <end position="159"/>
    </location>
</feature>
<sequence>MSEIGPNACIPEHGYHAFDALYCSLTGAAAVAPTFKDDKYPLFVTWNTLNRRGESRLRGCIGNFSPMSIRSGIAEYALVSALEDRRFRPIRRSELESLQCEVSLLTDFEDAEDYLDWTIGTHGIYITFTHPFYSAAANDSSNTPLSLTPTGRGSSSTSKRKYNATYLPDVMPAQGWTKVEAIDSAIHKAGWEGRINDDLRRSINLRRYQSSKTFVTWSEYAAWRVAQGGQLVK</sequence>
<reference evidence="3 4" key="1">
    <citation type="submission" date="2014-04" db="EMBL/GenBank/DDBJ databases">
        <authorList>
            <consortium name="DOE Joint Genome Institute"/>
            <person name="Kuo A."/>
            <person name="Zuccaro A."/>
            <person name="Kohler A."/>
            <person name="Nagy L.G."/>
            <person name="Floudas D."/>
            <person name="Copeland A."/>
            <person name="Barry K.W."/>
            <person name="Cichocki N."/>
            <person name="Veneault-Fourrey C."/>
            <person name="LaButti K."/>
            <person name="Lindquist E.A."/>
            <person name="Lipzen A."/>
            <person name="Lundell T."/>
            <person name="Morin E."/>
            <person name="Murat C."/>
            <person name="Sun H."/>
            <person name="Tunlid A."/>
            <person name="Henrissat B."/>
            <person name="Grigoriev I.V."/>
            <person name="Hibbett D.S."/>
            <person name="Martin F."/>
            <person name="Nordberg H.P."/>
            <person name="Cantor M.N."/>
            <person name="Hua S.X."/>
        </authorList>
    </citation>
    <scope>NUCLEOTIDE SEQUENCE [LARGE SCALE GENOMIC DNA]</scope>
    <source>
        <strain evidence="3 4">MAFF 305830</strain>
    </source>
</reference>
<proteinExistence type="predicted"/>
<name>A0A0C2XXG2_SERVB</name>
<dbReference type="HOGENOM" id="CLU_052828_1_0_1"/>